<gene>
    <name evidence="2" type="ORF">LTR16_011967</name>
</gene>
<organism evidence="2 3">
    <name type="scientific">Cryomyces antarcticus</name>
    <dbReference type="NCBI Taxonomy" id="329879"/>
    <lineage>
        <taxon>Eukaryota</taxon>
        <taxon>Fungi</taxon>
        <taxon>Dikarya</taxon>
        <taxon>Ascomycota</taxon>
        <taxon>Pezizomycotina</taxon>
        <taxon>Dothideomycetes</taxon>
        <taxon>Dothideomycetes incertae sedis</taxon>
        <taxon>Cryomyces</taxon>
    </lineage>
</organism>
<evidence type="ECO:0000313" key="3">
    <source>
        <dbReference type="Proteomes" id="UP001357485"/>
    </source>
</evidence>
<feature type="non-terminal residue" evidence="2">
    <location>
        <position position="1"/>
    </location>
</feature>
<evidence type="ECO:0000313" key="2">
    <source>
        <dbReference type="EMBL" id="KAK5239409.1"/>
    </source>
</evidence>
<evidence type="ECO:0000259" key="1">
    <source>
        <dbReference type="Pfam" id="PF24852"/>
    </source>
</evidence>
<feature type="non-terminal residue" evidence="2">
    <location>
        <position position="161"/>
    </location>
</feature>
<feature type="domain" description="DUF7726" evidence="1">
    <location>
        <begin position="95"/>
        <end position="160"/>
    </location>
</feature>
<reference evidence="2 3" key="1">
    <citation type="submission" date="2023-08" db="EMBL/GenBank/DDBJ databases">
        <title>Black Yeasts Isolated from many extreme environments.</title>
        <authorList>
            <person name="Coleine C."/>
            <person name="Stajich J.E."/>
            <person name="Selbmann L."/>
        </authorList>
    </citation>
    <scope>NUCLEOTIDE SEQUENCE [LARGE SCALE GENOMIC DNA]</scope>
    <source>
        <strain evidence="2 3">CCFEE 536</strain>
    </source>
</reference>
<keyword evidence="3" id="KW-1185">Reference proteome</keyword>
<dbReference type="Pfam" id="PF24852">
    <property type="entry name" value="DUF7726"/>
    <property type="match status" value="2"/>
</dbReference>
<comment type="caution">
    <text evidence="2">The sequence shown here is derived from an EMBL/GenBank/DDBJ whole genome shotgun (WGS) entry which is preliminary data.</text>
</comment>
<dbReference type="PANTHER" id="PTHR42339:SF1">
    <property type="entry name" value="HISTONE H1"/>
    <property type="match status" value="1"/>
</dbReference>
<name>A0ABR0LT69_9PEZI</name>
<dbReference type="PANTHER" id="PTHR42339">
    <property type="entry name" value="HISTONE H1"/>
    <property type="match status" value="1"/>
</dbReference>
<dbReference type="EMBL" id="JAVRRA010012127">
    <property type="protein sequence ID" value="KAK5239409.1"/>
    <property type="molecule type" value="Genomic_DNA"/>
</dbReference>
<dbReference type="InterPro" id="IPR056143">
    <property type="entry name" value="DUF7726"/>
</dbReference>
<sequence length="161" mass="18144">IRRMIHTFIDSGEMKVGDFRDAIGVSSTSYTNFLGQNGRSKGMLSDTYSRAWKFFKKREVAGLKMPKKQKTSTAEQKTKDLSDVHLDGEETDSVRVYDTCDETRKKISAHLRKDGVTQAAFLRDLAAQFHMDTKRIQSSQLNSFRSKKGADAGNTSSVFYA</sequence>
<protein>
    <recommendedName>
        <fullName evidence="1">DUF7726 domain-containing protein</fullName>
    </recommendedName>
</protein>
<accession>A0ABR0LT69</accession>
<proteinExistence type="predicted"/>
<dbReference type="Proteomes" id="UP001357485">
    <property type="component" value="Unassembled WGS sequence"/>
</dbReference>
<feature type="domain" description="DUF7726" evidence="1">
    <location>
        <begin position="1"/>
        <end position="64"/>
    </location>
</feature>